<feature type="DNA-binding region" description="H-T-H motif" evidence="4">
    <location>
        <begin position="40"/>
        <end position="59"/>
    </location>
</feature>
<gene>
    <name evidence="6" type="ORF">MMF94_02155</name>
</gene>
<dbReference type="SUPFAM" id="SSF46689">
    <property type="entry name" value="Homeodomain-like"/>
    <property type="match status" value="1"/>
</dbReference>
<evidence type="ECO:0000256" key="4">
    <source>
        <dbReference type="PROSITE-ProRule" id="PRU00335"/>
    </source>
</evidence>
<dbReference type="InterPro" id="IPR001647">
    <property type="entry name" value="HTH_TetR"/>
</dbReference>
<dbReference type="PANTHER" id="PTHR30055:SF234">
    <property type="entry name" value="HTH-TYPE TRANSCRIPTIONAL REGULATOR BETI"/>
    <property type="match status" value="1"/>
</dbReference>
<dbReference type="Proteomes" id="UP001299970">
    <property type="component" value="Unassembled WGS sequence"/>
</dbReference>
<sequence>MPPTRPYRSVRRETEAAATRRDILIAARELFAAHGYARVTVADIAGRAHTAVKTVYASAGTKADILSELLAAAVHTSGAEETLAAILETDDLESAMRHLARGTRRGQETHRETLDILFSSMASHETAEDVWRQATEYYRETLRRVAEHLHGRGLLAPGLDVAAAADRLWFCFGLTAWRTLVKDCGWSYDEAERWLGEQAVGMLGDSARG</sequence>
<evidence type="ECO:0000259" key="5">
    <source>
        <dbReference type="PROSITE" id="PS50977"/>
    </source>
</evidence>
<accession>A0ABS9T7H1</accession>
<dbReference type="InterPro" id="IPR009057">
    <property type="entry name" value="Homeodomain-like_sf"/>
</dbReference>
<dbReference type="InterPro" id="IPR036271">
    <property type="entry name" value="Tet_transcr_reg_TetR-rel_C_sf"/>
</dbReference>
<name>A0ABS9T7H1_9PSEU</name>
<reference evidence="6 7" key="1">
    <citation type="submission" date="2022-03" db="EMBL/GenBank/DDBJ databases">
        <title>Pseudonocardia alaer sp. nov., a novel actinomycete isolated from reed forest soil.</title>
        <authorList>
            <person name="Wang L."/>
        </authorList>
    </citation>
    <scope>NUCLEOTIDE SEQUENCE [LARGE SCALE GENOMIC DNA]</scope>
    <source>
        <strain evidence="6 7">Y-16303</strain>
        <plasmid evidence="6">unnamed</plasmid>
    </source>
</reference>
<keyword evidence="3" id="KW-0804">Transcription</keyword>
<evidence type="ECO:0000313" key="6">
    <source>
        <dbReference type="EMBL" id="MCH6164472.1"/>
    </source>
</evidence>
<dbReference type="SUPFAM" id="SSF48498">
    <property type="entry name" value="Tetracyclin repressor-like, C-terminal domain"/>
    <property type="match status" value="1"/>
</dbReference>
<keyword evidence="1" id="KW-0805">Transcription regulation</keyword>
<keyword evidence="2 4" id="KW-0238">DNA-binding</keyword>
<comment type="caution">
    <text evidence="6">The sequence shown here is derived from an EMBL/GenBank/DDBJ whole genome shotgun (WGS) entry which is preliminary data.</text>
</comment>
<organism evidence="6 7">
    <name type="scientific">Pseudonocardia alaniniphila</name>
    <dbReference type="NCBI Taxonomy" id="75291"/>
    <lineage>
        <taxon>Bacteria</taxon>
        <taxon>Bacillati</taxon>
        <taxon>Actinomycetota</taxon>
        <taxon>Actinomycetes</taxon>
        <taxon>Pseudonocardiales</taxon>
        <taxon>Pseudonocardiaceae</taxon>
        <taxon>Pseudonocardia</taxon>
    </lineage>
</organism>
<keyword evidence="7" id="KW-1185">Reference proteome</keyword>
<geneLocation type="plasmid" evidence="6">
    <name>unnamed</name>
</geneLocation>
<dbReference type="Gene3D" id="1.10.357.10">
    <property type="entry name" value="Tetracycline Repressor, domain 2"/>
    <property type="match status" value="1"/>
</dbReference>
<dbReference type="RefSeq" id="WP_241034331.1">
    <property type="nucleotide sequence ID" value="NZ_BAAAJF010000034.1"/>
</dbReference>
<evidence type="ECO:0000256" key="1">
    <source>
        <dbReference type="ARBA" id="ARBA00023015"/>
    </source>
</evidence>
<evidence type="ECO:0000256" key="2">
    <source>
        <dbReference type="ARBA" id="ARBA00023125"/>
    </source>
</evidence>
<dbReference type="EMBL" id="JAKXMK010000002">
    <property type="protein sequence ID" value="MCH6164472.1"/>
    <property type="molecule type" value="Genomic_DNA"/>
</dbReference>
<evidence type="ECO:0000313" key="7">
    <source>
        <dbReference type="Proteomes" id="UP001299970"/>
    </source>
</evidence>
<dbReference type="PROSITE" id="PS50977">
    <property type="entry name" value="HTH_TETR_2"/>
    <property type="match status" value="1"/>
</dbReference>
<evidence type="ECO:0000256" key="3">
    <source>
        <dbReference type="ARBA" id="ARBA00023163"/>
    </source>
</evidence>
<dbReference type="InterPro" id="IPR050109">
    <property type="entry name" value="HTH-type_TetR-like_transc_reg"/>
</dbReference>
<feature type="domain" description="HTH tetR-type" evidence="5">
    <location>
        <begin position="17"/>
        <end position="77"/>
    </location>
</feature>
<dbReference type="Pfam" id="PF00440">
    <property type="entry name" value="TetR_N"/>
    <property type="match status" value="1"/>
</dbReference>
<keyword evidence="6" id="KW-0614">Plasmid</keyword>
<protein>
    <submittedName>
        <fullName evidence="6">TetR/AcrR family transcriptional regulator</fullName>
    </submittedName>
</protein>
<dbReference type="PANTHER" id="PTHR30055">
    <property type="entry name" value="HTH-TYPE TRANSCRIPTIONAL REGULATOR RUTR"/>
    <property type="match status" value="1"/>
</dbReference>
<proteinExistence type="predicted"/>